<reference evidence="2 3" key="1">
    <citation type="submission" date="2023-01" db="EMBL/GenBank/DDBJ databases">
        <title>Analysis of 21 Apiospora genomes using comparative genomics revels a genus with tremendous synthesis potential of carbohydrate active enzymes and secondary metabolites.</title>
        <authorList>
            <person name="Sorensen T."/>
        </authorList>
    </citation>
    <scope>NUCLEOTIDE SEQUENCE [LARGE SCALE GENOMIC DNA]</scope>
    <source>
        <strain evidence="2 3">CBS 83171</strain>
    </source>
</reference>
<feature type="compositionally biased region" description="Basic and acidic residues" evidence="1">
    <location>
        <begin position="190"/>
        <end position="203"/>
    </location>
</feature>
<feature type="region of interest" description="Disordered" evidence="1">
    <location>
        <begin position="1"/>
        <end position="21"/>
    </location>
</feature>
<organism evidence="2 3">
    <name type="scientific">Apiospora saccharicola</name>
    <dbReference type="NCBI Taxonomy" id="335842"/>
    <lineage>
        <taxon>Eukaryota</taxon>
        <taxon>Fungi</taxon>
        <taxon>Dikarya</taxon>
        <taxon>Ascomycota</taxon>
        <taxon>Pezizomycotina</taxon>
        <taxon>Sordariomycetes</taxon>
        <taxon>Xylariomycetidae</taxon>
        <taxon>Amphisphaeriales</taxon>
        <taxon>Apiosporaceae</taxon>
        <taxon>Apiospora</taxon>
    </lineage>
</organism>
<gene>
    <name evidence="2" type="ORF">PG996_004909</name>
</gene>
<feature type="region of interest" description="Disordered" evidence="1">
    <location>
        <begin position="138"/>
        <end position="203"/>
    </location>
</feature>
<protein>
    <submittedName>
        <fullName evidence="2">Uncharacterized protein</fullName>
    </submittedName>
</protein>
<evidence type="ECO:0000256" key="1">
    <source>
        <dbReference type="SAM" id="MobiDB-lite"/>
    </source>
</evidence>
<comment type="caution">
    <text evidence="2">The sequence shown here is derived from an EMBL/GenBank/DDBJ whole genome shotgun (WGS) entry which is preliminary data.</text>
</comment>
<evidence type="ECO:0000313" key="2">
    <source>
        <dbReference type="EMBL" id="KAK8071561.1"/>
    </source>
</evidence>
<dbReference type="Proteomes" id="UP001446871">
    <property type="component" value="Unassembled WGS sequence"/>
</dbReference>
<dbReference type="EMBL" id="JAQQWM010000003">
    <property type="protein sequence ID" value="KAK8071561.1"/>
    <property type="molecule type" value="Genomic_DNA"/>
</dbReference>
<accession>A0ABR1VJZ7</accession>
<keyword evidence="3" id="KW-1185">Reference proteome</keyword>
<proteinExistence type="predicted"/>
<evidence type="ECO:0000313" key="3">
    <source>
        <dbReference type="Proteomes" id="UP001446871"/>
    </source>
</evidence>
<feature type="compositionally biased region" description="Low complexity" evidence="1">
    <location>
        <begin position="138"/>
        <end position="154"/>
    </location>
</feature>
<name>A0ABR1VJZ7_9PEZI</name>
<sequence length="255" mass="27627">MPDTRPSGGHAPPLHFNPQDYSKEGRSEAFKHFSTFFDAIEKLNEVIDKICEAIAIEVHDAIIDKLIELAKAVSAAKEAHQSLTQLSLHQTKSDSHPTTATFPEAEVKKVRKGVQAELKAIMVNSVAPGLESVSHKAVTTSSATTTTTSFAAKAEGGPNPSLEPAPTAENRASVNTSAIKRRGNATTHDAAMEPDRKRSRTEAEVEENMLFEVLGADEEWIVKNCYGYGKKDFTTSKPFGADATERAHLVAKAEQ</sequence>